<dbReference type="EC" id="4.1.1.49" evidence="3 10"/>
<dbReference type="RefSeq" id="WP_265505357.1">
    <property type="nucleotide sequence ID" value="NZ_JAOTBE010000002.1"/>
</dbReference>
<evidence type="ECO:0000256" key="3">
    <source>
        <dbReference type="ARBA" id="ARBA00012363"/>
    </source>
</evidence>
<dbReference type="InterPro" id="IPR008210">
    <property type="entry name" value="PEP_carboxykinase_N"/>
</dbReference>
<comment type="cofactor">
    <cofactor evidence="10">
        <name>Mn(2+)</name>
        <dbReference type="ChEBI" id="CHEBI:29035"/>
    </cofactor>
    <text evidence="10">Binds 1 Mn(2+) ion per subunit.</text>
</comment>
<evidence type="ECO:0000256" key="6">
    <source>
        <dbReference type="ARBA" id="ARBA00022793"/>
    </source>
</evidence>
<evidence type="ECO:0000256" key="7">
    <source>
        <dbReference type="ARBA" id="ARBA00022840"/>
    </source>
</evidence>
<feature type="binding site" evidence="10">
    <location>
        <position position="59"/>
    </location>
    <ligand>
        <name>substrate</name>
    </ligand>
</feature>
<comment type="pathway">
    <text evidence="1 10">Carbohydrate biosynthesis; gluconeogenesis.</text>
</comment>
<comment type="caution">
    <text evidence="11">The sequence shown here is derived from an EMBL/GenBank/DDBJ whole genome shotgun (WGS) entry which is preliminary data.</text>
</comment>
<dbReference type="PIRSF" id="PIRSF006294">
    <property type="entry name" value="PEP_crbxkin"/>
    <property type="match status" value="1"/>
</dbReference>
<keyword evidence="10" id="KW-0464">Manganese</keyword>
<feature type="binding site" evidence="10">
    <location>
        <position position="285"/>
    </location>
    <ligand>
        <name>ATP</name>
        <dbReference type="ChEBI" id="CHEBI:30616"/>
    </ligand>
</feature>
<comment type="similarity">
    <text evidence="2 10">Belongs to the phosphoenolpyruvate carboxykinase (ATP) family.</text>
</comment>
<dbReference type="NCBIfam" id="TIGR00224">
    <property type="entry name" value="pckA"/>
    <property type="match status" value="1"/>
</dbReference>
<organism evidence="11 12">
    <name type="scientific">Paracoccus rhizosphaerae</name>
    <dbReference type="NCBI Taxonomy" id="1133347"/>
    <lineage>
        <taxon>Bacteria</taxon>
        <taxon>Pseudomonadati</taxon>
        <taxon>Pseudomonadota</taxon>
        <taxon>Alphaproteobacteria</taxon>
        <taxon>Rhodobacterales</taxon>
        <taxon>Paracoccaceae</taxon>
        <taxon>Paracoccus</taxon>
    </lineage>
</organism>
<evidence type="ECO:0000313" key="12">
    <source>
        <dbReference type="Proteomes" id="UP001589795"/>
    </source>
</evidence>
<keyword evidence="12" id="KW-1185">Reference proteome</keyword>
<accession>A0ABV6CDZ1</accession>
<evidence type="ECO:0000313" key="11">
    <source>
        <dbReference type="EMBL" id="MFC0198949.1"/>
    </source>
</evidence>
<dbReference type="Gene3D" id="3.90.228.20">
    <property type="match status" value="1"/>
</dbReference>
<feature type="binding site" evidence="10">
    <location>
        <position position="323"/>
    </location>
    <ligand>
        <name>substrate</name>
    </ligand>
</feature>
<keyword evidence="10" id="KW-0963">Cytoplasm</keyword>
<comment type="catalytic activity">
    <reaction evidence="9 10">
        <text>oxaloacetate + ATP = phosphoenolpyruvate + ADP + CO2</text>
        <dbReference type="Rhea" id="RHEA:18617"/>
        <dbReference type="ChEBI" id="CHEBI:16452"/>
        <dbReference type="ChEBI" id="CHEBI:16526"/>
        <dbReference type="ChEBI" id="CHEBI:30616"/>
        <dbReference type="ChEBI" id="CHEBI:58702"/>
        <dbReference type="ChEBI" id="CHEBI:456216"/>
        <dbReference type="EC" id="4.1.1.49"/>
    </reaction>
</comment>
<gene>
    <name evidence="10" type="primary">pckA</name>
    <name evidence="11" type="ORF">ACFFIZ_00940</name>
</gene>
<evidence type="ECO:0000256" key="5">
    <source>
        <dbReference type="ARBA" id="ARBA00022741"/>
    </source>
</evidence>
<dbReference type="GO" id="GO:0004612">
    <property type="term" value="F:phosphoenolpyruvate carboxykinase (ATP) activity"/>
    <property type="evidence" value="ECO:0007669"/>
    <property type="project" value="UniProtKB-EC"/>
</dbReference>
<dbReference type="InterPro" id="IPR001272">
    <property type="entry name" value="PEP_carboxykinase_ATP"/>
</dbReference>
<keyword evidence="5 10" id="KW-0547">Nucleotide-binding</keyword>
<comment type="subcellular location">
    <subcellularLocation>
        <location evidence="10">Cytoplasm</location>
    </subcellularLocation>
</comment>
<feature type="binding site" evidence="10">
    <location>
        <position position="193"/>
    </location>
    <ligand>
        <name>substrate</name>
    </ligand>
</feature>
<dbReference type="NCBIfam" id="NF006821">
    <property type="entry name" value="PRK09344.1-3"/>
    <property type="match status" value="1"/>
</dbReference>
<keyword evidence="8 10" id="KW-0456">Lyase</keyword>
<dbReference type="Pfam" id="PF01293">
    <property type="entry name" value="PEPCK_ATP"/>
    <property type="match status" value="1"/>
</dbReference>
<comment type="caution">
    <text evidence="10">Lacks conserved residue(s) required for the propagation of feature annotation.</text>
</comment>
<reference evidence="11 12" key="1">
    <citation type="submission" date="2024-09" db="EMBL/GenBank/DDBJ databases">
        <authorList>
            <person name="Sun Q."/>
            <person name="Mori K."/>
        </authorList>
    </citation>
    <scope>NUCLEOTIDE SEQUENCE [LARGE SCALE GENOMIC DNA]</scope>
    <source>
        <strain evidence="11 12">CCM 7904</strain>
    </source>
</reference>
<name>A0ABV6CDZ1_9RHOB</name>
<dbReference type="SUPFAM" id="SSF53795">
    <property type="entry name" value="PEP carboxykinase-like"/>
    <property type="match status" value="1"/>
</dbReference>
<feature type="binding site" evidence="10">
    <location>
        <position position="323"/>
    </location>
    <ligand>
        <name>ATP</name>
        <dbReference type="ChEBI" id="CHEBI:30616"/>
    </ligand>
</feature>
<feature type="binding site" evidence="10">
    <location>
        <position position="199"/>
    </location>
    <ligand>
        <name>substrate</name>
    </ligand>
</feature>
<evidence type="ECO:0000256" key="2">
    <source>
        <dbReference type="ARBA" id="ARBA00006052"/>
    </source>
</evidence>
<feature type="binding site" evidence="10">
    <location>
        <position position="218"/>
    </location>
    <ligand>
        <name>Mn(2+)</name>
        <dbReference type="ChEBI" id="CHEBI:29035"/>
    </ligand>
</feature>
<dbReference type="EMBL" id="JBHLWQ010000010">
    <property type="protein sequence ID" value="MFC0198949.1"/>
    <property type="molecule type" value="Genomic_DNA"/>
</dbReference>
<dbReference type="SUPFAM" id="SSF68923">
    <property type="entry name" value="PEP carboxykinase N-terminal domain"/>
    <property type="match status" value="1"/>
</dbReference>
<comment type="function">
    <text evidence="10">Involved in the gluconeogenesis. Catalyzes the conversion of oxaloacetate (OAA) to phosphoenolpyruvate (PEP) through direct phosphoryl transfer between the nucleoside triphosphate and OAA.</text>
</comment>
<evidence type="ECO:0000256" key="4">
    <source>
        <dbReference type="ARBA" id="ARBA00022432"/>
    </source>
</evidence>
<dbReference type="Gene3D" id="3.40.449.10">
    <property type="entry name" value="Phosphoenolpyruvate Carboxykinase, domain 1"/>
    <property type="match status" value="1"/>
</dbReference>
<dbReference type="InterPro" id="IPR013035">
    <property type="entry name" value="PEP_carboxykinase_C"/>
</dbReference>
<dbReference type="PROSITE" id="PS00532">
    <property type="entry name" value="PEPCK_ATP"/>
    <property type="match status" value="1"/>
</dbReference>
<dbReference type="Gene3D" id="2.170.8.10">
    <property type="entry name" value="Phosphoenolpyruvate Carboxykinase, domain 2"/>
    <property type="match status" value="1"/>
</dbReference>
<dbReference type="InterPro" id="IPR015994">
    <property type="entry name" value="PEPCK_ATP_CS"/>
</dbReference>
<dbReference type="PANTHER" id="PTHR30031">
    <property type="entry name" value="PHOSPHOENOLPYRUVATE CARBOXYKINASE ATP"/>
    <property type="match status" value="1"/>
</dbReference>
<feature type="binding site" evidence="10">
    <location>
        <position position="218"/>
    </location>
    <ligand>
        <name>ATP</name>
        <dbReference type="ChEBI" id="CHEBI:30616"/>
    </ligand>
</feature>
<feature type="binding site" evidence="10">
    <location>
        <position position="199"/>
    </location>
    <ligand>
        <name>ATP</name>
        <dbReference type="ChEBI" id="CHEBI:30616"/>
    </ligand>
</feature>
<feature type="binding site" evidence="10">
    <location>
        <begin position="236"/>
        <end position="244"/>
    </location>
    <ligand>
        <name>ATP</name>
        <dbReference type="ChEBI" id="CHEBI:30616"/>
    </ligand>
</feature>
<dbReference type="NCBIfam" id="NF006822">
    <property type="entry name" value="PRK09344.1-4"/>
    <property type="match status" value="1"/>
</dbReference>
<sequence>MTTRVNPNCRLEDQGIEGLGQVHYNLLEPALMTQAVARGEGRLGLGGSFLVSTGAHTGRSPKDKFVVRSASVEDAIWWDNNKPMAPEAFDLLHADMLAHMKGRDYFVQDLFGGADPENRLDVRVVTELAWHGLFIRHLLRRPDASELATFTPEFTIINCPGFKADPARHGCRSETVIAMNFDKKLILIANTAYAGENKKSVFTLLNYLLPEKGIMPMHCSANHAPGNPDDSAVFFGLSGTGKTTLSADPSRVLIGDDEHGWSDSGIFNFEGGCYAKTINLSAEAEPEIHATTSRFGTVIENMVFDQDSLALDFEDNSITDNMRCAYPLEAISNASATSLGGHPRNVIMLTCDAYGVLPPIARLTPAQAMYHFLSGFTSKTPGTEVGVTEPIPTFSTCFGAPFMPRRPEVYGKLLQEKIAQHGASCWLVNTGWTGGAFGTGKRMPIAATRALLAAALDGSLNDVQFRRDPNFGFDVPVSVPGVDDRLLDPRQTWADPAAYDVQAAKLVQMFCDNFAQYLDGIDDEVRAAAIG</sequence>
<keyword evidence="7 10" id="KW-0067">ATP-binding</keyword>
<keyword evidence="6 10" id="KW-0210">Decarboxylase</keyword>
<evidence type="ECO:0000256" key="1">
    <source>
        <dbReference type="ARBA" id="ARBA00004742"/>
    </source>
</evidence>
<keyword evidence="10" id="KW-0479">Metal-binding</keyword>
<dbReference type="NCBIfam" id="NF006820">
    <property type="entry name" value="PRK09344.1-2"/>
    <property type="match status" value="1"/>
</dbReference>
<evidence type="ECO:0000256" key="8">
    <source>
        <dbReference type="ARBA" id="ARBA00023239"/>
    </source>
</evidence>
<feature type="binding site" evidence="10">
    <location>
        <position position="199"/>
    </location>
    <ligand>
        <name>Mn(2+)</name>
        <dbReference type="ChEBI" id="CHEBI:29035"/>
    </ligand>
</feature>
<evidence type="ECO:0000256" key="10">
    <source>
        <dbReference type="HAMAP-Rule" id="MF_00453"/>
    </source>
</evidence>
<evidence type="ECO:0000256" key="9">
    <source>
        <dbReference type="ARBA" id="ARBA00047371"/>
    </source>
</evidence>
<protein>
    <recommendedName>
        <fullName evidence="3 10">Phosphoenolpyruvate carboxykinase (ATP)</fullName>
        <shortName evidence="10">PCK</shortName>
        <shortName evidence="10">PEP carboxykinase</shortName>
        <shortName evidence="10">PEPCK</shortName>
        <ecNumber evidence="3 10">4.1.1.49</ecNumber>
    </recommendedName>
</protein>
<proteinExistence type="inferred from homology"/>
<dbReference type="PANTHER" id="PTHR30031:SF0">
    <property type="entry name" value="PHOSPHOENOLPYRUVATE CARBOXYKINASE (ATP)"/>
    <property type="match status" value="1"/>
</dbReference>
<dbReference type="HAMAP" id="MF_00453">
    <property type="entry name" value="PEPCK_ATP"/>
    <property type="match status" value="1"/>
</dbReference>
<keyword evidence="4 10" id="KW-0312">Gluconeogenesis</keyword>
<feature type="binding site" evidence="10">
    <location>
        <position position="257"/>
    </location>
    <ligand>
        <name>Mn(2+)</name>
        <dbReference type="ChEBI" id="CHEBI:29035"/>
    </ligand>
</feature>
<dbReference type="Proteomes" id="UP001589795">
    <property type="component" value="Unassembled WGS sequence"/>
</dbReference>
<feature type="binding site" evidence="10">
    <location>
        <position position="448"/>
    </location>
    <ligand>
        <name>ATP</name>
        <dbReference type="ChEBI" id="CHEBI:30616"/>
    </ligand>
</feature>